<evidence type="ECO:0000256" key="3">
    <source>
        <dbReference type="ARBA" id="ARBA00034247"/>
    </source>
</evidence>
<dbReference type="InterPro" id="IPR050469">
    <property type="entry name" value="Diguanylate_Cyclase"/>
</dbReference>
<dbReference type="InterPro" id="IPR029787">
    <property type="entry name" value="Nucleotide_cyclase"/>
</dbReference>
<evidence type="ECO:0000256" key="4">
    <source>
        <dbReference type="SAM" id="Phobius"/>
    </source>
</evidence>
<accession>A0A4R6XK57</accession>
<organism evidence="6 7">
    <name type="scientific">Marinicella litoralis</name>
    <dbReference type="NCBI Taxonomy" id="644220"/>
    <lineage>
        <taxon>Bacteria</taxon>
        <taxon>Pseudomonadati</taxon>
        <taxon>Pseudomonadota</taxon>
        <taxon>Gammaproteobacteria</taxon>
        <taxon>Lysobacterales</taxon>
        <taxon>Marinicellaceae</taxon>
        <taxon>Marinicella</taxon>
    </lineage>
</organism>
<evidence type="ECO:0000256" key="2">
    <source>
        <dbReference type="ARBA" id="ARBA00012528"/>
    </source>
</evidence>
<dbReference type="FunFam" id="3.30.70.270:FF:000001">
    <property type="entry name" value="Diguanylate cyclase domain protein"/>
    <property type="match status" value="1"/>
</dbReference>
<keyword evidence="4" id="KW-0812">Transmembrane</keyword>
<reference evidence="6 7" key="1">
    <citation type="submission" date="2019-03" db="EMBL/GenBank/DDBJ databases">
        <title>Genomic Encyclopedia of Type Strains, Phase IV (KMG-IV): sequencing the most valuable type-strain genomes for metagenomic binning, comparative biology and taxonomic classification.</title>
        <authorList>
            <person name="Goeker M."/>
        </authorList>
    </citation>
    <scope>NUCLEOTIDE SEQUENCE [LARGE SCALE GENOMIC DNA]</scope>
    <source>
        <strain evidence="6 7">DSM 25488</strain>
    </source>
</reference>
<dbReference type="Gene3D" id="3.30.70.270">
    <property type="match status" value="1"/>
</dbReference>
<dbReference type="SUPFAM" id="SSF55073">
    <property type="entry name" value="Nucleotide cyclase"/>
    <property type="match status" value="1"/>
</dbReference>
<dbReference type="GO" id="GO:0005886">
    <property type="term" value="C:plasma membrane"/>
    <property type="evidence" value="ECO:0007669"/>
    <property type="project" value="TreeGrafter"/>
</dbReference>
<dbReference type="CDD" id="cd01949">
    <property type="entry name" value="GGDEF"/>
    <property type="match status" value="1"/>
</dbReference>
<feature type="transmembrane region" description="Helical" evidence="4">
    <location>
        <begin position="120"/>
        <end position="137"/>
    </location>
</feature>
<feature type="transmembrane region" description="Helical" evidence="4">
    <location>
        <begin position="143"/>
        <end position="162"/>
    </location>
</feature>
<dbReference type="PANTHER" id="PTHR45138:SF9">
    <property type="entry name" value="DIGUANYLATE CYCLASE DGCM-RELATED"/>
    <property type="match status" value="1"/>
</dbReference>
<evidence type="ECO:0000313" key="6">
    <source>
        <dbReference type="EMBL" id="TDR16358.1"/>
    </source>
</evidence>
<name>A0A4R6XK57_9GAMM</name>
<dbReference type="InterPro" id="IPR000160">
    <property type="entry name" value="GGDEF_dom"/>
</dbReference>
<evidence type="ECO:0000313" key="7">
    <source>
        <dbReference type="Proteomes" id="UP000295724"/>
    </source>
</evidence>
<dbReference type="SMART" id="SM00267">
    <property type="entry name" value="GGDEF"/>
    <property type="match status" value="1"/>
</dbReference>
<dbReference type="EMBL" id="SNZB01000008">
    <property type="protein sequence ID" value="TDR16358.1"/>
    <property type="molecule type" value="Genomic_DNA"/>
</dbReference>
<keyword evidence="4" id="KW-0472">Membrane</keyword>
<comment type="cofactor">
    <cofactor evidence="1">
        <name>Mg(2+)</name>
        <dbReference type="ChEBI" id="CHEBI:18420"/>
    </cofactor>
</comment>
<dbReference type="GO" id="GO:0043709">
    <property type="term" value="P:cell adhesion involved in single-species biofilm formation"/>
    <property type="evidence" value="ECO:0007669"/>
    <property type="project" value="TreeGrafter"/>
</dbReference>
<sequence>MKRAKKILQYQQNEFSVLNKSALWLGNVALVFITPFAINNFINGPLNVAVASFIVTAVFLFNTFTVLVWKKYYSNISFFVLSPVILLFCYFSIPAQGIIGVLWSFPGIICFYYLLPERQAWLINIVAIVLCTYLSFNTFDHGLALRISATLSLISAFTAVSIRQINKQQFALHRLAITDSLTGLYNRSTLNDLLNDIIDSHHKMADNSHLMTIDIDHFKKINDQFGHDQGDEVLTTIGHSIRNTVKDYGIVFRYGGEEFIVVIEELPWEKTKRLAEQIRLAVSEINMFPELKVSVSIGLSRLKPKMTRIDWIRESDRNLYTAKKQGRNQVISS</sequence>
<dbReference type="EC" id="2.7.7.65" evidence="2"/>
<evidence type="ECO:0000256" key="1">
    <source>
        <dbReference type="ARBA" id="ARBA00001946"/>
    </source>
</evidence>
<dbReference type="RefSeq" id="WP_099020097.1">
    <property type="nucleotide sequence ID" value="NZ_NIHB01000006.1"/>
</dbReference>
<protein>
    <recommendedName>
        <fullName evidence="2">diguanylate cyclase</fullName>
        <ecNumber evidence="2">2.7.7.65</ecNumber>
    </recommendedName>
</protein>
<feature type="transmembrane region" description="Helical" evidence="4">
    <location>
        <begin position="48"/>
        <end position="69"/>
    </location>
</feature>
<dbReference type="NCBIfam" id="TIGR00254">
    <property type="entry name" value="GGDEF"/>
    <property type="match status" value="1"/>
</dbReference>
<gene>
    <name evidence="6" type="ORF">C8D91_2885</name>
</gene>
<feature type="transmembrane region" description="Helical" evidence="4">
    <location>
        <begin position="21"/>
        <end position="42"/>
    </location>
</feature>
<dbReference type="AlphaFoldDB" id="A0A4R6XK57"/>
<dbReference type="Pfam" id="PF00990">
    <property type="entry name" value="GGDEF"/>
    <property type="match status" value="1"/>
</dbReference>
<keyword evidence="4" id="KW-1133">Transmembrane helix</keyword>
<feature type="domain" description="GGDEF" evidence="5">
    <location>
        <begin position="206"/>
        <end position="333"/>
    </location>
</feature>
<evidence type="ECO:0000259" key="5">
    <source>
        <dbReference type="PROSITE" id="PS50887"/>
    </source>
</evidence>
<dbReference type="PANTHER" id="PTHR45138">
    <property type="entry name" value="REGULATORY COMPONENTS OF SENSORY TRANSDUCTION SYSTEM"/>
    <property type="match status" value="1"/>
</dbReference>
<keyword evidence="7" id="KW-1185">Reference proteome</keyword>
<comment type="caution">
    <text evidence="6">The sequence shown here is derived from an EMBL/GenBank/DDBJ whole genome shotgun (WGS) entry which is preliminary data.</text>
</comment>
<feature type="transmembrane region" description="Helical" evidence="4">
    <location>
        <begin position="76"/>
        <end position="93"/>
    </location>
</feature>
<dbReference type="GO" id="GO:1902201">
    <property type="term" value="P:negative regulation of bacterial-type flagellum-dependent cell motility"/>
    <property type="evidence" value="ECO:0007669"/>
    <property type="project" value="TreeGrafter"/>
</dbReference>
<dbReference type="OrthoDB" id="9812260at2"/>
<dbReference type="Proteomes" id="UP000295724">
    <property type="component" value="Unassembled WGS sequence"/>
</dbReference>
<dbReference type="PROSITE" id="PS50887">
    <property type="entry name" value="GGDEF"/>
    <property type="match status" value="1"/>
</dbReference>
<dbReference type="GO" id="GO:0052621">
    <property type="term" value="F:diguanylate cyclase activity"/>
    <property type="evidence" value="ECO:0007669"/>
    <property type="project" value="UniProtKB-EC"/>
</dbReference>
<dbReference type="InterPro" id="IPR043128">
    <property type="entry name" value="Rev_trsase/Diguanyl_cyclase"/>
</dbReference>
<proteinExistence type="predicted"/>
<comment type="catalytic activity">
    <reaction evidence="3">
        <text>2 GTP = 3',3'-c-di-GMP + 2 diphosphate</text>
        <dbReference type="Rhea" id="RHEA:24898"/>
        <dbReference type="ChEBI" id="CHEBI:33019"/>
        <dbReference type="ChEBI" id="CHEBI:37565"/>
        <dbReference type="ChEBI" id="CHEBI:58805"/>
        <dbReference type="EC" id="2.7.7.65"/>
    </reaction>
</comment>